<sequence>MRRSFMGFPVTRRLMDAGPKVSQFTRCHGSTEVSALWRWMTGRHTGSLQTREVRGHSYMDAVTTATLAAKRTSELETFIQPQKLCEALFIMDGWTLLDLF</sequence>
<gene>
    <name evidence="1" type="ORF">QQF64_012699</name>
</gene>
<keyword evidence="2" id="KW-1185">Reference proteome</keyword>
<evidence type="ECO:0000313" key="1">
    <source>
        <dbReference type="EMBL" id="KAL1257154.1"/>
    </source>
</evidence>
<organism evidence="1 2">
    <name type="scientific">Cirrhinus molitorella</name>
    <name type="common">mud carp</name>
    <dbReference type="NCBI Taxonomy" id="172907"/>
    <lineage>
        <taxon>Eukaryota</taxon>
        <taxon>Metazoa</taxon>
        <taxon>Chordata</taxon>
        <taxon>Craniata</taxon>
        <taxon>Vertebrata</taxon>
        <taxon>Euteleostomi</taxon>
        <taxon>Actinopterygii</taxon>
        <taxon>Neopterygii</taxon>
        <taxon>Teleostei</taxon>
        <taxon>Ostariophysi</taxon>
        <taxon>Cypriniformes</taxon>
        <taxon>Cyprinidae</taxon>
        <taxon>Labeoninae</taxon>
        <taxon>Labeonini</taxon>
        <taxon>Cirrhinus</taxon>
    </lineage>
</organism>
<protein>
    <submittedName>
        <fullName evidence="1">Uncharacterized protein</fullName>
    </submittedName>
</protein>
<proteinExistence type="predicted"/>
<comment type="caution">
    <text evidence="1">The sequence shown here is derived from an EMBL/GenBank/DDBJ whole genome shotgun (WGS) entry which is preliminary data.</text>
</comment>
<name>A0ABR3LZE8_9TELE</name>
<dbReference type="Proteomes" id="UP001558613">
    <property type="component" value="Unassembled WGS sequence"/>
</dbReference>
<evidence type="ECO:0000313" key="2">
    <source>
        <dbReference type="Proteomes" id="UP001558613"/>
    </source>
</evidence>
<accession>A0ABR3LZE8</accession>
<reference evidence="1 2" key="1">
    <citation type="submission" date="2023-09" db="EMBL/GenBank/DDBJ databases">
        <authorList>
            <person name="Wang M."/>
        </authorList>
    </citation>
    <scope>NUCLEOTIDE SEQUENCE [LARGE SCALE GENOMIC DNA]</scope>
    <source>
        <strain evidence="1">GT-2023</strain>
        <tissue evidence="1">Liver</tissue>
    </source>
</reference>
<dbReference type="EMBL" id="JAYMGO010000018">
    <property type="protein sequence ID" value="KAL1257154.1"/>
    <property type="molecule type" value="Genomic_DNA"/>
</dbReference>